<feature type="domain" description="SH2" evidence="15">
    <location>
        <begin position="380"/>
        <end position="473"/>
    </location>
</feature>
<sequence>MAQIILQCLSEERRIITSAKTAQDGTANNAAMESKTLLDNFFGELKRNIDEADLKINSIYEQLLELDPKRMKMNIDTRHIAVIQTRQDVSHLIESTVKMADQMVSMVEKELQSWKSRQRLACVGAPWDSSLEQLKTWFNWAADTLNRQLQQLRRLQEVDPQFQLDHCLLDLRTRCEETTRRLLENALVVETQPSLVSSPQRPLILKTGVRFSLKTRYCAVQTGILMKLEQSKVCHTQTPLVVTEELHSITCVMDIQLTDFSFDVQTSTLPLVVISSSNQSSGAWASILWSAMVEDQQPKNQLFLNPPAVAWQDLSKVLSWQFQAMSGRGLDEKQLAMLRDKFVDNHDGLVSWNKFYKCYGPWVWIDGVLDLIKTYLLPLWTAGHIMGFISREAAETLLQDKPMGTFLLRFSESIKEGAITISWGNQLLSDSKGPATVHAVMPYTKEELATTSLADYIRIYHWKGAGSELVSPLLYLYPDIPKDQAFQQYYSKPVKSENGYVNRDPQHVSEILTPPPTPENTSPPVDLTPPSHSVPPSVDLTPPPHSVPPSVDLTPPPHSVPSPADLTPPPHSVPPSVDMAPPSHSMPPSVDMAPPSHSVPSPADLTPPTSDMQPEPMELSEMEALFPTLQPNWNGKDLYGCPLN</sequence>
<evidence type="ECO:0000313" key="16">
    <source>
        <dbReference type="EMBL" id="KAK0146905.1"/>
    </source>
</evidence>
<evidence type="ECO:0000256" key="1">
    <source>
        <dbReference type="ARBA" id="ARBA00004123"/>
    </source>
</evidence>
<protein>
    <recommendedName>
        <fullName evidence="13">Signal transducer and activator of transcription</fullName>
    </recommendedName>
</protein>
<dbReference type="AlphaFoldDB" id="A0AA47MVG2"/>
<proteinExistence type="inferred from homology"/>
<dbReference type="InterPro" id="IPR000980">
    <property type="entry name" value="SH2"/>
</dbReference>
<accession>A0AA47MVG2</accession>
<evidence type="ECO:0000256" key="9">
    <source>
        <dbReference type="ARBA" id="ARBA00023159"/>
    </source>
</evidence>
<keyword evidence="10 13" id="KW-0804">Transcription</keyword>
<keyword evidence="4 13" id="KW-0963">Cytoplasm</keyword>
<evidence type="ECO:0000256" key="11">
    <source>
        <dbReference type="ARBA" id="ARBA00023242"/>
    </source>
</evidence>
<keyword evidence="5 13" id="KW-0597">Phosphoprotein</keyword>
<dbReference type="InterPro" id="IPR008967">
    <property type="entry name" value="p53-like_TF_DNA-bd_sf"/>
</dbReference>
<dbReference type="FunFam" id="3.30.505.10:FF:000003">
    <property type="entry name" value="Signal transducer and activator of transcription"/>
    <property type="match status" value="1"/>
</dbReference>
<dbReference type="SUPFAM" id="SSF55550">
    <property type="entry name" value="SH2 domain"/>
    <property type="match status" value="1"/>
</dbReference>
<dbReference type="InterPro" id="IPR012345">
    <property type="entry name" value="STAT_TF_DNA-bd_N"/>
</dbReference>
<comment type="similarity">
    <text evidence="3 13">Belongs to the transcription factor STAT family.</text>
</comment>
<dbReference type="Gene3D" id="2.60.40.630">
    <property type="entry name" value="STAT transcription factor, DNA-binding domain"/>
    <property type="match status" value="2"/>
</dbReference>
<comment type="subcellular location">
    <subcellularLocation>
        <location evidence="2 13">Cytoplasm</location>
    </subcellularLocation>
    <subcellularLocation>
        <location evidence="1 13">Nucleus</location>
    </subcellularLocation>
</comment>
<dbReference type="Pfam" id="PF00017">
    <property type="entry name" value="SH2"/>
    <property type="match status" value="1"/>
</dbReference>
<dbReference type="InterPro" id="IPR001217">
    <property type="entry name" value="STAT"/>
</dbReference>
<dbReference type="Gene3D" id="1.20.1050.20">
    <property type="entry name" value="STAT transcription factor, all-alpha domain"/>
    <property type="match status" value="1"/>
</dbReference>
<dbReference type="PANTHER" id="PTHR11801">
    <property type="entry name" value="SIGNAL TRANSDUCER AND ACTIVATOR OF TRANSCRIPTION"/>
    <property type="match status" value="1"/>
</dbReference>
<dbReference type="GO" id="GO:0007165">
    <property type="term" value="P:signal transduction"/>
    <property type="evidence" value="ECO:0007669"/>
    <property type="project" value="InterPro"/>
</dbReference>
<keyword evidence="8 13" id="KW-0238">DNA-binding</keyword>
<dbReference type="SUPFAM" id="SSF49417">
    <property type="entry name" value="p53-like transcription factors"/>
    <property type="match status" value="1"/>
</dbReference>
<dbReference type="EMBL" id="JAOPHQ010002473">
    <property type="protein sequence ID" value="KAK0146905.1"/>
    <property type="molecule type" value="Genomic_DNA"/>
</dbReference>
<gene>
    <name evidence="16" type="primary">Stat1</name>
    <name evidence="16" type="ORF">N1851_013764</name>
</gene>
<evidence type="ECO:0000259" key="15">
    <source>
        <dbReference type="PROSITE" id="PS50001"/>
    </source>
</evidence>
<evidence type="ECO:0000256" key="6">
    <source>
        <dbReference type="ARBA" id="ARBA00022999"/>
    </source>
</evidence>
<dbReference type="GO" id="GO:0005737">
    <property type="term" value="C:cytoplasm"/>
    <property type="evidence" value="ECO:0007669"/>
    <property type="project" value="UniProtKB-SubCell"/>
</dbReference>
<dbReference type="InterPro" id="IPR013801">
    <property type="entry name" value="STAT_TF_DNA-bd"/>
</dbReference>
<evidence type="ECO:0000256" key="12">
    <source>
        <dbReference type="PROSITE-ProRule" id="PRU00191"/>
    </source>
</evidence>
<evidence type="ECO:0000256" key="13">
    <source>
        <dbReference type="RuleBase" id="RU046415"/>
    </source>
</evidence>
<dbReference type="PROSITE" id="PS50001">
    <property type="entry name" value="SH2"/>
    <property type="match status" value="1"/>
</dbReference>
<dbReference type="InterPro" id="IPR036860">
    <property type="entry name" value="SH2_dom_sf"/>
</dbReference>
<dbReference type="Proteomes" id="UP001174136">
    <property type="component" value="Unassembled WGS sequence"/>
</dbReference>
<keyword evidence="17" id="KW-1185">Reference proteome</keyword>
<dbReference type="GO" id="GO:0003700">
    <property type="term" value="F:DNA-binding transcription factor activity"/>
    <property type="evidence" value="ECO:0007669"/>
    <property type="project" value="InterPro"/>
</dbReference>
<name>A0AA47MVG2_MERPO</name>
<evidence type="ECO:0000256" key="3">
    <source>
        <dbReference type="ARBA" id="ARBA00005586"/>
    </source>
</evidence>
<dbReference type="Pfam" id="PF21354">
    <property type="entry name" value="STAT_linker"/>
    <property type="match status" value="1"/>
</dbReference>
<evidence type="ECO:0000313" key="17">
    <source>
        <dbReference type="Proteomes" id="UP001174136"/>
    </source>
</evidence>
<organism evidence="16 17">
    <name type="scientific">Merluccius polli</name>
    <name type="common">Benguela hake</name>
    <name type="synonym">Merluccius cadenati</name>
    <dbReference type="NCBI Taxonomy" id="89951"/>
    <lineage>
        <taxon>Eukaryota</taxon>
        <taxon>Metazoa</taxon>
        <taxon>Chordata</taxon>
        <taxon>Craniata</taxon>
        <taxon>Vertebrata</taxon>
        <taxon>Euteleostomi</taxon>
        <taxon>Actinopterygii</taxon>
        <taxon>Neopterygii</taxon>
        <taxon>Teleostei</taxon>
        <taxon>Neoteleostei</taxon>
        <taxon>Acanthomorphata</taxon>
        <taxon>Zeiogadaria</taxon>
        <taxon>Gadariae</taxon>
        <taxon>Gadiformes</taxon>
        <taxon>Gadoidei</taxon>
        <taxon>Merlucciidae</taxon>
        <taxon>Merluccius</taxon>
    </lineage>
</organism>
<evidence type="ECO:0000256" key="8">
    <source>
        <dbReference type="ARBA" id="ARBA00023125"/>
    </source>
</evidence>
<evidence type="ECO:0000256" key="5">
    <source>
        <dbReference type="ARBA" id="ARBA00022553"/>
    </source>
</evidence>
<comment type="caution">
    <text evidence="16">The sequence shown here is derived from an EMBL/GenBank/DDBJ whole genome shotgun (WGS) entry which is preliminary data.</text>
</comment>
<evidence type="ECO:0000256" key="7">
    <source>
        <dbReference type="ARBA" id="ARBA00023015"/>
    </source>
</evidence>
<dbReference type="Pfam" id="PF02864">
    <property type="entry name" value="STAT_bind"/>
    <property type="match status" value="1"/>
</dbReference>
<evidence type="ECO:0000256" key="14">
    <source>
        <dbReference type="SAM" id="MobiDB-lite"/>
    </source>
</evidence>
<feature type="compositionally biased region" description="Pro residues" evidence="14">
    <location>
        <begin position="554"/>
        <end position="573"/>
    </location>
</feature>
<feature type="region of interest" description="Disordered" evidence="14">
    <location>
        <begin position="497"/>
        <end position="618"/>
    </location>
</feature>
<dbReference type="Gene3D" id="3.30.505.10">
    <property type="entry name" value="SH2 domain"/>
    <property type="match status" value="1"/>
</dbReference>
<evidence type="ECO:0000256" key="2">
    <source>
        <dbReference type="ARBA" id="ARBA00004496"/>
    </source>
</evidence>
<dbReference type="InterPro" id="IPR048988">
    <property type="entry name" value="STAT_linker"/>
</dbReference>
<dbReference type="InterPro" id="IPR015988">
    <property type="entry name" value="STAT_TF_CC"/>
</dbReference>
<dbReference type="GO" id="GO:0005634">
    <property type="term" value="C:nucleus"/>
    <property type="evidence" value="ECO:0007669"/>
    <property type="project" value="UniProtKB-SubCell"/>
</dbReference>
<evidence type="ECO:0000256" key="10">
    <source>
        <dbReference type="ARBA" id="ARBA00023163"/>
    </source>
</evidence>
<evidence type="ECO:0000256" key="4">
    <source>
        <dbReference type="ARBA" id="ARBA00022490"/>
    </source>
</evidence>
<dbReference type="Pfam" id="PF01017">
    <property type="entry name" value="STAT_alpha"/>
    <property type="match status" value="1"/>
</dbReference>
<dbReference type="Gene3D" id="1.10.238.10">
    <property type="entry name" value="EF-hand"/>
    <property type="match status" value="1"/>
</dbReference>
<keyword evidence="11 13" id="KW-0539">Nucleus</keyword>
<keyword evidence="9 13" id="KW-0010">Activator</keyword>
<keyword evidence="6 12" id="KW-0727">SH2 domain</keyword>
<dbReference type="GO" id="GO:0003677">
    <property type="term" value="F:DNA binding"/>
    <property type="evidence" value="ECO:0007669"/>
    <property type="project" value="UniProtKB-KW"/>
</dbReference>
<keyword evidence="7 13" id="KW-0805">Transcription regulation</keyword>
<reference evidence="16" key="1">
    <citation type="journal article" date="2023" name="Front. Mar. Sci.">
        <title>A new Merluccius polli reference genome to investigate the effects of global change in West African waters.</title>
        <authorList>
            <person name="Mateo J.L."/>
            <person name="Blanco-Fernandez C."/>
            <person name="Garcia-Vazquez E."/>
            <person name="Machado-Schiaffino G."/>
        </authorList>
    </citation>
    <scope>NUCLEOTIDE SEQUENCE</scope>
    <source>
        <strain evidence="16">C29</strain>
        <tissue evidence="16">Fin</tissue>
    </source>
</reference>
<dbReference type="SUPFAM" id="SSF47655">
    <property type="entry name" value="STAT"/>
    <property type="match status" value="1"/>
</dbReference>
<dbReference type="InterPro" id="IPR013800">
    <property type="entry name" value="STAT_TF_alpha"/>
</dbReference>